<evidence type="ECO:0000313" key="1">
    <source>
        <dbReference type="EMBL" id="KKQ34897.1"/>
    </source>
</evidence>
<proteinExistence type="predicted"/>
<feature type="non-terminal residue" evidence="1">
    <location>
        <position position="39"/>
    </location>
</feature>
<dbReference type="AlphaFoldDB" id="A0A0G0GXX3"/>
<name>A0A0G0GXX3_9BACT</name>
<accession>A0A0G0GXX3</accession>
<comment type="caution">
    <text evidence="1">The sequence shown here is derived from an EMBL/GenBank/DDBJ whole genome shotgun (WGS) entry which is preliminary data.</text>
</comment>
<gene>
    <name evidence="1" type="ORF">US50_C0032G0001</name>
</gene>
<dbReference type="Proteomes" id="UP000033876">
    <property type="component" value="Unassembled WGS sequence"/>
</dbReference>
<evidence type="ECO:0000313" key="2">
    <source>
        <dbReference type="Proteomes" id="UP000033876"/>
    </source>
</evidence>
<sequence length="39" mass="4450">MEENKQEIIKLPNTSDRVVKYFKARKQGKNKTEASIVAG</sequence>
<organism evidence="1 2">
    <name type="scientific">Candidatus Nomurabacteria bacterium GW2011_GWB1_37_5</name>
    <dbReference type="NCBI Taxonomy" id="1618742"/>
    <lineage>
        <taxon>Bacteria</taxon>
        <taxon>Candidatus Nomuraibacteriota</taxon>
    </lineage>
</organism>
<reference evidence="1 2" key="1">
    <citation type="journal article" date="2015" name="Nature">
        <title>rRNA introns, odd ribosomes, and small enigmatic genomes across a large radiation of phyla.</title>
        <authorList>
            <person name="Brown C.T."/>
            <person name="Hug L.A."/>
            <person name="Thomas B.C."/>
            <person name="Sharon I."/>
            <person name="Castelle C.J."/>
            <person name="Singh A."/>
            <person name="Wilkins M.J."/>
            <person name="Williams K.H."/>
            <person name="Banfield J.F."/>
        </authorList>
    </citation>
    <scope>NUCLEOTIDE SEQUENCE [LARGE SCALE GENOMIC DNA]</scope>
</reference>
<dbReference type="EMBL" id="LBTF01000032">
    <property type="protein sequence ID" value="KKQ34897.1"/>
    <property type="molecule type" value="Genomic_DNA"/>
</dbReference>
<protein>
    <submittedName>
        <fullName evidence="1">Uncharacterized protein</fullName>
    </submittedName>
</protein>